<reference evidence="11 12" key="1">
    <citation type="submission" date="2016-08" db="EMBL/GenBank/DDBJ databases">
        <title>A Parts List for Fungal Cellulosomes Revealed by Comparative Genomics.</title>
        <authorList>
            <consortium name="DOE Joint Genome Institute"/>
            <person name="Haitjema C.H."/>
            <person name="Gilmore S.P."/>
            <person name="Henske J.K."/>
            <person name="Solomon K.V."/>
            <person name="De Groot R."/>
            <person name="Kuo A."/>
            <person name="Mondo S.J."/>
            <person name="Salamov A.A."/>
            <person name="Labutti K."/>
            <person name="Zhao Z."/>
            <person name="Chiniquy J."/>
            <person name="Barry K."/>
            <person name="Brewer H.M."/>
            <person name="Purvine S.O."/>
            <person name="Wright A.T."/>
            <person name="Boxma B."/>
            <person name="Van Alen T."/>
            <person name="Hackstein J.H."/>
            <person name="Baker S.E."/>
            <person name="Grigoriev I.V."/>
            <person name="O'Malley M.A."/>
        </authorList>
    </citation>
    <scope>NUCLEOTIDE SEQUENCE [LARGE SCALE GENOMIC DNA]</scope>
    <source>
        <strain evidence="11 12">S4</strain>
    </source>
</reference>
<keyword evidence="12" id="KW-1185">Reference proteome</keyword>
<gene>
    <name evidence="11" type="ORF">BCR32DRAFT_293530</name>
</gene>
<evidence type="ECO:0000256" key="7">
    <source>
        <dbReference type="ARBA" id="ARBA00023136"/>
    </source>
</evidence>
<keyword evidence="7 8" id="KW-0472">Membrane</keyword>
<evidence type="ECO:0000256" key="6">
    <source>
        <dbReference type="ARBA" id="ARBA00022989"/>
    </source>
</evidence>
<evidence type="ECO:0000256" key="8">
    <source>
        <dbReference type="SAM" id="Phobius"/>
    </source>
</evidence>
<evidence type="ECO:0000313" key="11">
    <source>
        <dbReference type="EMBL" id="ORX80961.1"/>
    </source>
</evidence>
<feature type="transmembrane region" description="Helical" evidence="8">
    <location>
        <begin position="465"/>
        <end position="485"/>
    </location>
</feature>
<keyword evidence="4 8" id="KW-0812">Transmembrane</keyword>
<feature type="transmembrane region" description="Helical" evidence="8">
    <location>
        <begin position="497"/>
        <end position="521"/>
    </location>
</feature>
<keyword evidence="3" id="KW-0813">Transport</keyword>
<feature type="transmembrane region" description="Helical" evidence="8">
    <location>
        <begin position="653"/>
        <end position="673"/>
    </location>
</feature>
<evidence type="ECO:0000313" key="12">
    <source>
        <dbReference type="Proteomes" id="UP000193944"/>
    </source>
</evidence>
<comment type="caution">
    <text evidence="11">The sequence shown here is derived from an EMBL/GenBank/DDBJ whole genome shotgun (WGS) entry which is preliminary data.</text>
</comment>
<dbReference type="AlphaFoldDB" id="A0A1Y1X569"/>
<feature type="transmembrane region" description="Helical" evidence="8">
    <location>
        <begin position="430"/>
        <end position="449"/>
    </location>
</feature>
<comment type="similarity">
    <text evidence="2">Belongs to the bacterial solute-binding protein 1 family.</text>
</comment>
<dbReference type="SUPFAM" id="SSF53850">
    <property type="entry name" value="Periplasmic binding protein-like II"/>
    <property type="match status" value="1"/>
</dbReference>
<comment type="subcellular location">
    <subcellularLocation>
        <location evidence="1">Membrane</location>
        <topology evidence="1">Multi-pass membrane protein</topology>
    </subcellularLocation>
</comment>
<feature type="signal peptide" evidence="9">
    <location>
        <begin position="1"/>
        <end position="20"/>
    </location>
</feature>
<proteinExistence type="inferred from homology"/>
<protein>
    <submittedName>
        <fullName evidence="11">Periplasmic binding protein-like II</fullName>
    </submittedName>
</protein>
<dbReference type="InterPro" id="IPR050490">
    <property type="entry name" value="Bact_solute-bd_prot1"/>
</dbReference>
<name>A0A1Y1X569_9FUNG</name>
<keyword evidence="5 9" id="KW-0732">Signal</keyword>
<dbReference type="Pfam" id="PF13416">
    <property type="entry name" value="SBP_bac_8"/>
    <property type="match status" value="1"/>
</dbReference>
<dbReference type="PANTHER" id="PTHR43649">
    <property type="entry name" value="ARABINOSE-BINDING PROTEIN-RELATED"/>
    <property type="match status" value="1"/>
</dbReference>
<evidence type="ECO:0000256" key="3">
    <source>
        <dbReference type="ARBA" id="ARBA00022448"/>
    </source>
</evidence>
<dbReference type="EMBL" id="MCFG01000130">
    <property type="protein sequence ID" value="ORX80961.1"/>
    <property type="molecule type" value="Genomic_DNA"/>
</dbReference>
<reference evidence="11 12" key="2">
    <citation type="submission" date="2016-08" db="EMBL/GenBank/DDBJ databases">
        <title>Pervasive Adenine N6-methylation of Active Genes in Fungi.</title>
        <authorList>
            <consortium name="DOE Joint Genome Institute"/>
            <person name="Mondo S.J."/>
            <person name="Dannebaum R.O."/>
            <person name="Kuo R.C."/>
            <person name="Labutti K."/>
            <person name="Haridas S."/>
            <person name="Kuo A."/>
            <person name="Salamov A."/>
            <person name="Ahrendt S.R."/>
            <person name="Lipzen A."/>
            <person name="Sullivan W."/>
            <person name="Andreopoulos W.B."/>
            <person name="Clum A."/>
            <person name="Lindquist E."/>
            <person name="Daum C."/>
            <person name="Ramamoorthy G.K."/>
            <person name="Gryganskyi A."/>
            <person name="Culley D."/>
            <person name="Magnuson J.K."/>
            <person name="James T.Y."/>
            <person name="O'Malley M.A."/>
            <person name="Stajich J.E."/>
            <person name="Spatafora J.W."/>
            <person name="Visel A."/>
            <person name="Grigoriev I.V."/>
        </authorList>
    </citation>
    <scope>NUCLEOTIDE SEQUENCE [LARGE SCALE GENOMIC DNA]</scope>
    <source>
        <strain evidence="11 12">S4</strain>
    </source>
</reference>
<dbReference type="Proteomes" id="UP000193944">
    <property type="component" value="Unassembled WGS sequence"/>
</dbReference>
<dbReference type="InterPro" id="IPR006059">
    <property type="entry name" value="SBP"/>
</dbReference>
<dbReference type="OrthoDB" id="10507306at2759"/>
<evidence type="ECO:0000256" key="4">
    <source>
        <dbReference type="ARBA" id="ARBA00022692"/>
    </source>
</evidence>
<feature type="transmembrane region" description="Helical" evidence="8">
    <location>
        <begin position="533"/>
        <end position="557"/>
    </location>
</feature>
<dbReference type="InterPro" id="IPR017978">
    <property type="entry name" value="GPCR_3_C"/>
</dbReference>
<feature type="transmembrane region" description="Helical" evidence="8">
    <location>
        <begin position="613"/>
        <end position="633"/>
    </location>
</feature>
<evidence type="ECO:0000256" key="5">
    <source>
        <dbReference type="ARBA" id="ARBA00022729"/>
    </source>
</evidence>
<sequence>MKPLYLILFTILFYINYSKAVTVNILGCSFLEAKNIYTPLANEFNKYAEENGIDITVNLDLITDSNSTQDIDDYGSLMETLFRRKSTKYDLYFYDDIYTIRYSSYMLNLKDYLSKEHIDLYSHVINSEAYTYKDRVIGLPVSIDYAVLYSNSYYLKKYNKEIPKTWNELLEIGKYIKEEEAKQNNGDLTIYNGLFPLEEIGTCSIYETIYSFRDKPESPFPELTSQNAIDALIMTKKIKDEISSDGEYKAKEYVFEKLMTGEAVFLKFCYLRKSLINPIYNITEIPGLNKGVSSAVIGGYNLGISKYSNLAKRNEVVEVLKYMTSKEMQRKLVKDFRIISGIQSLYNEEEEICKEDEELCNLYNSIQPISRPVTKTNDYTSYSDKLRNTIYEFIYGNDNNSTALEVLKKVDDITKIYYVSLNSSFGKKLVFSYFGLIIILLLPLICLKYKDDKFEKTFEFLSNDFWILLVTGTILILIISFLDIIKVTSFVCHLKLFLQSISFTLTSVPILYKLIICFPEYNNISEKIRNNKYLFLLAFIFVDIFLNILTFTSPYYVKDIINNNGKNYQVCEVDSSFTSFIRYFLLIFHSLIILTTLFLIFIDWNVEETFYNVRFYLLTIIFDSIILIIFIIIKHLKIKEYSAYFTTRECIFVIFSLSNYFFLFGINIIWTLIKKHEKNHDKYILRRSKDISTTEKSTISSTPYYERGTLVNKLMNYHLRTTPGSSTESINYSNPEIGNYRSALSS</sequence>
<keyword evidence="6 8" id="KW-1133">Transmembrane helix</keyword>
<feature type="transmembrane region" description="Helical" evidence="8">
    <location>
        <begin position="580"/>
        <end position="601"/>
    </location>
</feature>
<dbReference type="PANTHER" id="PTHR43649:SF34">
    <property type="entry name" value="ABC TRANSPORTER PERIPLASMIC-BINDING PROTEIN YCJN-RELATED"/>
    <property type="match status" value="1"/>
</dbReference>
<feature type="domain" description="G-protein coupled receptors family 3 profile" evidence="10">
    <location>
        <begin position="429"/>
        <end position="663"/>
    </location>
</feature>
<dbReference type="Gene3D" id="3.40.190.10">
    <property type="entry name" value="Periplasmic binding protein-like II"/>
    <property type="match status" value="1"/>
</dbReference>
<organism evidence="11 12">
    <name type="scientific">Anaeromyces robustus</name>
    <dbReference type="NCBI Taxonomy" id="1754192"/>
    <lineage>
        <taxon>Eukaryota</taxon>
        <taxon>Fungi</taxon>
        <taxon>Fungi incertae sedis</taxon>
        <taxon>Chytridiomycota</taxon>
        <taxon>Chytridiomycota incertae sedis</taxon>
        <taxon>Neocallimastigomycetes</taxon>
        <taxon>Neocallimastigales</taxon>
        <taxon>Neocallimastigaceae</taxon>
        <taxon>Anaeromyces</taxon>
    </lineage>
</organism>
<dbReference type="GO" id="GO:0004930">
    <property type="term" value="F:G protein-coupled receptor activity"/>
    <property type="evidence" value="ECO:0007669"/>
    <property type="project" value="InterPro"/>
</dbReference>
<evidence type="ECO:0000259" key="10">
    <source>
        <dbReference type="Pfam" id="PF00003"/>
    </source>
</evidence>
<dbReference type="Pfam" id="PF00003">
    <property type="entry name" value="7tm_3"/>
    <property type="match status" value="1"/>
</dbReference>
<evidence type="ECO:0000256" key="1">
    <source>
        <dbReference type="ARBA" id="ARBA00004141"/>
    </source>
</evidence>
<feature type="chain" id="PRO_5012598455" evidence="9">
    <location>
        <begin position="21"/>
        <end position="746"/>
    </location>
</feature>
<evidence type="ECO:0000256" key="9">
    <source>
        <dbReference type="SAM" id="SignalP"/>
    </source>
</evidence>
<dbReference type="GO" id="GO:0016020">
    <property type="term" value="C:membrane"/>
    <property type="evidence" value="ECO:0007669"/>
    <property type="project" value="UniProtKB-SubCell"/>
</dbReference>
<evidence type="ECO:0000256" key="2">
    <source>
        <dbReference type="ARBA" id="ARBA00008520"/>
    </source>
</evidence>
<accession>A0A1Y1X569</accession>